<dbReference type="AlphaFoldDB" id="A0A915DFA8"/>
<keyword evidence="2" id="KW-1185">Reference proteome</keyword>
<evidence type="ECO:0000313" key="2">
    <source>
        <dbReference type="Proteomes" id="UP000887574"/>
    </source>
</evidence>
<feature type="region of interest" description="Disordered" evidence="1">
    <location>
        <begin position="14"/>
        <end position="38"/>
    </location>
</feature>
<dbReference type="WBParaSite" id="jg19307">
    <property type="protein sequence ID" value="jg19307"/>
    <property type="gene ID" value="jg19307"/>
</dbReference>
<organism evidence="2 3">
    <name type="scientific">Ditylenchus dipsaci</name>
    <dbReference type="NCBI Taxonomy" id="166011"/>
    <lineage>
        <taxon>Eukaryota</taxon>
        <taxon>Metazoa</taxon>
        <taxon>Ecdysozoa</taxon>
        <taxon>Nematoda</taxon>
        <taxon>Chromadorea</taxon>
        <taxon>Rhabditida</taxon>
        <taxon>Tylenchina</taxon>
        <taxon>Tylenchomorpha</taxon>
        <taxon>Sphaerularioidea</taxon>
        <taxon>Anguinidae</taxon>
        <taxon>Anguininae</taxon>
        <taxon>Ditylenchus</taxon>
    </lineage>
</organism>
<evidence type="ECO:0000256" key="1">
    <source>
        <dbReference type="SAM" id="MobiDB-lite"/>
    </source>
</evidence>
<protein>
    <submittedName>
        <fullName evidence="3">Uncharacterized protein</fullName>
    </submittedName>
</protein>
<proteinExistence type="predicted"/>
<sequence>MCEIHDGQGWCCEKTSEEEDPVGKDQTEETSADLETAPKPGQLMCNHPHVIHYTPQHLCQEGKCKLHKLHNDEHWGCENHKGHDYCCPASPPNFFKGVGNGKKCKFPHKVAMEAKHLCVKNKCTHKMPLGQPALICENHKGKQYCYYAYGHFSDGGGRSNNTGGDGGPSSNSGSGGQ</sequence>
<dbReference type="Proteomes" id="UP000887574">
    <property type="component" value="Unplaced"/>
</dbReference>
<accession>A0A915DFA8</accession>
<evidence type="ECO:0000313" key="3">
    <source>
        <dbReference type="WBParaSite" id="jg19307"/>
    </source>
</evidence>
<reference evidence="3" key="1">
    <citation type="submission" date="2022-11" db="UniProtKB">
        <authorList>
            <consortium name="WormBaseParasite"/>
        </authorList>
    </citation>
    <scope>IDENTIFICATION</scope>
</reference>
<name>A0A915DFA8_9BILA</name>